<name>A0A7W6K3P7_9HYPH</name>
<keyword evidence="3" id="KW-1185">Reference proteome</keyword>
<evidence type="ECO:0000256" key="1">
    <source>
        <dbReference type="SAM" id="SignalP"/>
    </source>
</evidence>
<keyword evidence="1" id="KW-0732">Signal</keyword>
<accession>A0A7W6K3P7</accession>
<protein>
    <recommendedName>
        <fullName evidence="4">Histidine kinase</fullName>
    </recommendedName>
</protein>
<reference evidence="2 3" key="1">
    <citation type="submission" date="2020-08" db="EMBL/GenBank/DDBJ databases">
        <title>Genomic Encyclopedia of Type Strains, Phase IV (KMG-IV): sequencing the most valuable type-strain genomes for metagenomic binning, comparative biology and taxonomic classification.</title>
        <authorList>
            <person name="Goeker M."/>
        </authorList>
    </citation>
    <scope>NUCLEOTIDE SEQUENCE [LARGE SCALE GENOMIC DNA]</scope>
    <source>
        <strain evidence="2 3">DSM 26385</strain>
    </source>
</reference>
<dbReference type="Proteomes" id="UP000584824">
    <property type="component" value="Unassembled WGS sequence"/>
</dbReference>
<dbReference type="RefSeq" id="WP_183792042.1">
    <property type="nucleotide sequence ID" value="NZ_JACIDU010000007.1"/>
</dbReference>
<evidence type="ECO:0000313" key="3">
    <source>
        <dbReference type="Proteomes" id="UP000584824"/>
    </source>
</evidence>
<dbReference type="AlphaFoldDB" id="A0A7W6K3P7"/>
<evidence type="ECO:0008006" key="4">
    <source>
        <dbReference type="Google" id="ProtNLM"/>
    </source>
</evidence>
<dbReference type="EMBL" id="JACIDU010000007">
    <property type="protein sequence ID" value="MBB4103472.1"/>
    <property type="molecule type" value="Genomic_DNA"/>
</dbReference>
<feature type="signal peptide" evidence="1">
    <location>
        <begin position="1"/>
        <end position="23"/>
    </location>
</feature>
<evidence type="ECO:0000313" key="2">
    <source>
        <dbReference type="EMBL" id="MBB4103472.1"/>
    </source>
</evidence>
<comment type="caution">
    <text evidence="2">The sequence shown here is derived from an EMBL/GenBank/DDBJ whole genome shotgun (WGS) entry which is preliminary data.</text>
</comment>
<proteinExistence type="predicted"/>
<sequence>MKKLFLAATTALMMVSLTTGAYAAKFKFPSDAPVAAVTIPDDWESGETESGVEATSPDEAVYLSIDVADAKSIDDVMDDAVNWLGEQGVTVDASTSKKTEDKLNGKDIIYVEWDGKDKDGPASIGLAALVLNADTILVLTYWGTKGEEEKNTATIGQILNSIKEQ</sequence>
<organism evidence="2 3">
    <name type="scientific">Allorhizobium borbori</name>
    <dbReference type="NCBI Taxonomy" id="485907"/>
    <lineage>
        <taxon>Bacteria</taxon>
        <taxon>Pseudomonadati</taxon>
        <taxon>Pseudomonadota</taxon>
        <taxon>Alphaproteobacteria</taxon>
        <taxon>Hyphomicrobiales</taxon>
        <taxon>Rhizobiaceae</taxon>
        <taxon>Rhizobium/Agrobacterium group</taxon>
        <taxon>Allorhizobium</taxon>
    </lineage>
</organism>
<gene>
    <name evidence="2" type="ORF">GGQ66_002030</name>
</gene>
<feature type="chain" id="PRO_5031043042" description="Histidine kinase" evidence="1">
    <location>
        <begin position="24"/>
        <end position="165"/>
    </location>
</feature>